<keyword evidence="2" id="KW-0472">Membrane</keyword>
<dbReference type="Pfam" id="PF02518">
    <property type="entry name" value="HATPase_c"/>
    <property type="match status" value="1"/>
</dbReference>
<evidence type="ECO:0000313" key="5">
    <source>
        <dbReference type="Proteomes" id="UP000448575"/>
    </source>
</evidence>
<name>A0A6N9HNH0_9BURK</name>
<keyword evidence="5" id="KW-1185">Reference proteome</keyword>
<dbReference type="InterPro" id="IPR003594">
    <property type="entry name" value="HATPase_dom"/>
</dbReference>
<evidence type="ECO:0000256" key="2">
    <source>
        <dbReference type="SAM" id="Phobius"/>
    </source>
</evidence>
<feature type="domain" description="Histidine kinase/HSP90-like ATPase" evidence="3">
    <location>
        <begin position="260"/>
        <end position="355"/>
    </location>
</feature>
<organism evidence="4 5">
    <name type="scientific">Pseudoduganella guangdongensis</name>
    <dbReference type="NCBI Taxonomy" id="2692179"/>
    <lineage>
        <taxon>Bacteria</taxon>
        <taxon>Pseudomonadati</taxon>
        <taxon>Pseudomonadota</taxon>
        <taxon>Betaproteobacteria</taxon>
        <taxon>Burkholderiales</taxon>
        <taxon>Oxalobacteraceae</taxon>
        <taxon>Telluria group</taxon>
        <taxon>Pseudoduganella</taxon>
    </lineage>
</organism>
<dbReference type="InterPro" id="IPR050640">
    <property type="entry name" value="Bact_2-comp_sensor_kinase"/>
</dbReference>
<keyword evidence="4" id="KW-0418">Kinase</keyword>
<feature type="coiled-coil region" evidence="1">
    <location>
        <begin position="142"/>
        <end position="176"/>
    </location>
</feature>
<keyword evidence="1" id="KW-0175">Coiled coil</keyword>
<dbReference type="Gene3D" id="3.30.565.10">
    <property type="entry name" value="Histidine kinase-like ATPase, C-terminal domain"/>
    <property type="match status" value="1"/>
</dbReference>
<proteinExistence type="predicted"/>
<feature type="transmembrane region" description="Helical" evidence="2">
    <location>
        <begin position="77"/>
        <end position="100"/>
    </location>
</feature>
<accession>A0A6N9HNH0</accession>
<dbReference type="InterPro" id="IPR036890">
    <property type="entry name" value="HATPase_C_sf"/>
</dbReference>
<sequence>MQTITRQFHFPLRRMATDGLYVAVFNVLCAVLITFVFGSGRQFGVNLVVSMCIGIITWLLIDATRLSIWGEQRKTNWFLFVPVLAAGVVAGVFLGSHLAAWLLGMRINITNSFSGERGTSAFLFTIFATGAATVFFAGRDRLLQARAEAAMAKARAEAVQRQALQAQLQLLQAQIEPHMLFNTLANLQGLIALDPVRAQAMLDQLITYLRATLSAARAERTTLGQEFALLDAYLGLMSVRMGARLSYGLELPDGLRDLELPPMLLQPLVENAIAHGVEPNVAGGHVQVTARAVDGGLELLVSDTGRGLDAGPGKPGTGLGLVNIRERLLGLYGERASLSLDAAPQGALARIFLPA</sequence>
<feature type="transmembrane region" description="Helical" evidence="2">
    <location>
        <begin position="43"/>
        <end position="61"/>
    </location>
</feature>
<evidence type="ECO:0000313" key="4">
    <source>
        <dbReference type="EMBL" id="MYN04382.1"/>
    </source>
</evidence>
<dbReference type="SUPFAM" id="SSF55874">
    <property type="entry name" value="ATPase domain of HSP90 chaperone/DNA topoisomerase II/histidine kinase"/>
    <property type="match status" value="1"/>
</dbReference>
<dbReference type="GO" id="GO:0000155">
    <property type="term" value="F:phosphorelay sensor kinase activity"/>
    <property type="evidence" value="ECO:0007669"/>
    <property type="project" value="InterPro"/>
</dbReference>
<dbReference type="PANTHER" id="PTHR34220:SF9">
    <property type="entry name" value="SIGNAL TRANSDUCTION HISTIDINE KINASE INTERNAL REGION DOMAIN-CONTAINING PROTEIN"/>
    <property type="match status" value="1"/>
</dbReference>
<protein>
    <submittedName>
        <fullName evidence="4">Sensor histidine kinase</fullName>
    </submittedName>
</protein>
<feature type="transmembrane region" description="Helical" evidence="2">
    <location>
        <begin position="20"/>
        <end position="37"/>
    </location>
</feature>
<dbReference type="InterPro" id="IPR010559">
    <property type="entry name" value="Sig_transdc_His_kin_internal"/>
</dbReference>
<keyword evidence="4" id="KW-0808">Transferase</keyword>
<dbReference type="GO" id="GO:0016020">
    <property type="term" value="C:membrane"/>
    <property type="evidence" value="ECO:0007669"/>
    <property type="project" value="InterPro"/>
</dbReference>
<dbReference type="EMBL" id="WWCJ01000016">
    <property type="protein sequence ID" value="MYN04382.1"/>
    <property type="molecule type" value="Genomic_DNA"/>
</dbReference>
<dbReference type="SMART" id="SM00387">
    <property type="entry name" value="HATPase_c"/>
    <property type="match status" value="1"/>
</dbReference>
<keyword evidence="2" id="KW-1133">Transmembrane helix</keyword>
<dbReference type="AlphaFoldDB" id="A0A6N9HNH0"/>
<dbReference type="Proteomes" id="UP000448575">
    <property type="component" value="Unassembled WGS sequence"/>
</dbReference>
<dbReference type="RefSeq" id="WP_161027338.1">
    <property type="nucleotide sequence ID" value="NZ_WWCJ01000016.1"/>
</dbReference>
<keyword evidence="2" id="KW-0812">Transmembrane</keyword>
<comment type="caution">
    <text evidence="4">The sequence shown here is derived from an EMBL/GenBank/DDBJ whole genome shotgun (WGS) entry which is preliminary data.</text>
</comment>
<reference evidence="4 5" key="1">
    <citation type="submission" date="2019-12" db="EMBL/GenBank/DDBJ databases">
        <title>Novel species isolated from a subtropical stream in China.</title>
        <authorList>
            <person name="Lu H."/>
        </authorList>
    </citation>
    <scope>NUCLEOTIDE SEQUENCE [LARGE SCALE GENOMIC DNA]</scope>
    <source>
        <strain evidence="4 5">DS3</strain>
    </source>
</reference>
<evidence type="ECO:0000256" key="1">
    <source>
        <dbReference type="SAM" id="Coils"/>
    </source>
</evidence>
<dbReference type="Pfam" id="PF06580">
    <property type="entry name" value="His_kinase"/>
    <property type="match status" value="1"/>
</dbReference>
<gene>
    <name evidence="4" type="ORF">GTP41_20010</name>
</gene>
<dbReference type="PANTHER" id="PTHR34220">
    <property type="entry name" value="SENSOR HISTIDINE KINASE YPDA"/>
    <property type="match status" value="1"/>
</dbReference>
<evidence type="ECO:0000259" key="3">
    <source>
        <dbReference type="SMART" id="SM00387"/>
    </source>
</evidence>
<feature type="transmembrane region" description="Helical" evidence="2">
    <location>
        <begin position="120"/>
        <end position="138"/>
    </location>
</feature>